<dbReference type="KEGG" id="vg:11536506"/>
<evidence type="ECO:0000313" key="3">
    <source>
        <dbReference type="Proteomes" id="UP000029779"/>
    </source>
</evidence>
<evidence type="ECO:0000313" key="2">
    <source>
        <dbReference type="EMBL" id="AEW69610.1"/>
    </source>
</evidence>
<feature type="region of interest" description="Disordered" evidence="1">
    <location>
        <begin position="206"/>
        <end position="225"/>
    </location>
</feature>
<proteinExistence type="predicted"/>
<accession>G9I087</accession>
<dbReference type="EMBL" id="JN418988">
    <property type="protein sequence ID" value="AEW69610.1"/>
    <property type="molecule type" value="Genomic_DNA"/>
</dbReference>
<dbReference type="RefSeq" id="YP_004956809.1">
    <property type="nucleotide sequence ID" value="NC_004156.2"/>
</dbReference>
<dbReference type="Proteomes" id="UP000029779">
    <property type="component" value="Segment"/>
</dbReference>
<reference evidence="2 3" key="1">
    <citation type="journal article" date="2012" name="Viruses">
        <title>Analysis of the Genome of the Sexually Transmitted Insect Virus Helicoverpa zea Nudivirus 2.</title>
        <authorList>
            <person name="Burand J.P."/>
            <person name="Kim W."/>
            <person name="Afonso C.L."/>
            <person name="Tulman E.R."/>
            <person name="Kutish G.F."/>
            <person name="Lu Z."/>
            <person name="Rock D.L."/>
        </authorList>
    </citation>
    <scope>NUCLEOTIDE SEQUENCE [LARGE SCALE GENOMIC DNA]</scope>
    <source>
        <strain evidence="2">MS1</strain>
    </source>
</reference>
<protein>
    <submittedName>
        <fullName evidence="2">Uncharacterized protein</fullName>
    </submittedName>
</protein>
<evidence type="ECO:0000256" key="1">
    <source>
        <dbReference type="SAM" id="MobiDB-lite"/>
    </source>
</evidence>
<name>G9I087_HZNV2</name>
<organismHost>
    <name type="scientific">Helicoverpa zea</name>
    <name type="common">Corn earworm moth</name>
    <name type="synonym">Heliothis zea</name>
    <dbReference type="NCBI Taxonomy" id="7113"/>
</organismHost>
<sequence>MFEGYWLPLCNLNDNGTVFNESNNEESDNEAYNNNVDQGIERDASTPPFVLSTHKFHECYTFKPSAQYVYDVCDAIAAECSVESTIDAFETDRGDDEWFCIDFLNERTTNDPVDPALLPPDSDLNAIGWFVVDYQNRRIHTNDPIFYPVLEHVYLEFYALKYIIFVVLKNIPRFVVHIVDYHADIKPEVSLSNNGIGYCNSKTTTTTTSTATATPTTPTATATPTTPTATKIATIETRGISDMFLVWIWKGSCDEA</sequence>
<gene>
    <name evidence="2" type="primary">orf61</name>
    <name evidence="2" type="ORF">Hz2V061</name>
</gene>
<organism evidence="2 3">
    <name type="scientific">Helicoverpa zea nudivirus 2</name>
    <name type="common">HzNV-2</name>
    <dbReference type="NCBI Taxonomy" id="1128424"/>
    <lineage>
        <taxon>Viruses</taxon>
        <taxon>Viruses incertae sedis</taxon>
        <taxon>Naldaviricetes</taxon>
        <taxon>Lefavirales</taxon>
        <taxon>Nudiviridae</taxon>
        <taxon>Betanudivirus</taxon>
        <taxon>Betanudivirus hezeae</taxon>
    </lineage>
</organism>
<dbReference type="GeneID" id="11536506"/>
<keyword evidence="3" id="KW-1185">Reference proteome</keyword>